<keyword evidence="2" id="KW-0808">Transferase</keyword>
<keyword evidence="3" id="KW-0012">Acyltransferase</keyword>
<dbReference type="Gene3D" id="3.30.559.10">
    <property type="entry name" value="Chloramphenicol acetyltransferase-like domain"/>
    <property type="match status" value="2"/>
</dbReference>
<organism evidence="4 5">
    <name type="scientific">Lithospermum erythrorhizon</name>
    <name type="common">Purple gromwell</name>
    <name type="synonym">Lithospermum officinale var. erythrorhizon</name>
    <dbReference type="NCBI Taxonomy" id="34254"/>
    <lineage>
        <taxon>Eukaryota</taxon>
        <taxon>Viridiplantae</taxon>
        <taxon>Streptophyta</taxon>
        <taxon>Embryophyta</taxon>
        <taxon>Tracheophyta</taxon>
        <taxon>Spermatophyta</taxon>
        <taxon>Magnoliopsida</taxon>
        <taxon>eudicotyledons</taxon>
        <taxon>Gunneridae</taxon>
        <taxon>Pentapetalae</taxon>
        <taxon>asterids</taxon>
        <taxon>lamiids</taxon>
        <taxon>Boraginales</taxon>
        <taxon>Boraginaceae</taxon>
        <taxon>Boraginoideae</taxon>
        <taxon>Lithospermeae</taxon>
        <taxon>Lithospermum</taxon>
    </lineage>
</organism>
<sequence>MSSSVHVKEAILITPSSQTPSPILPLSSLDSQLFLRFTIEYLLVYKPIPGLNKPGLVERIKSGLSQALVHYYPLAGRVRSRTDGSGLEVVCGSQGALFIEGVVLERTLSDEFDKAPRFGSQWRKFLSFYVADVLKGAPPVVVQLTWLADDGATLCVGFNHCLIDGIGSGMFLNSLAELASGKWGMMKTMPVWDRHLINPNRLIRARPNLHSHPEFTRVSDLCGFSSRFVQEDLVPTQIIFNKKKLNELNKFAVSTNWLTESSCTMFELLSAHVWRSWAKALNLPSNQILKMLFSIDIRNRVKPSLPSNYYGNAFVLGCAQTSVRDLIEKGLGYATELVKRAKERVDDEHVREVIESVSSNRVCPDSVGVLIVSQWSRLGLDRVDFGMGKPIHVAPVSTEKYCIFSPVPNQSDAVKVNLAVPASAVDQYMYLVRSPSTR</sequence>
<keyword evidence="5" id="KW-1185">Reference proteome</keyword>
<comment type="similarity">
    <text evidence="1">Belongs to the plant acyltransferase family.</text>
</comment>
<proteinExistence type="inferred from homology"/>
<protein>
    <submittedName>
        <fullName evidence="4">Acetyltransferase</fullName>
    </submittedName>
</protein>
<dbReference type="AlphaFoldDB" id="A0AAV3NNJ8"/>
<evidence type="ECO:0000256" key="3">
    <source>
        <dbReference type="ARBA" id="ARBA00023315"/>
    </source>
</evidence>
<accession>A0AAV3NNJ8</accession>
<evidence type="ECO:0000256" key="1">
    <source>
        <dbReference type="ARBA" id="ARBA00009861"/>
    </source>
</evidence>
<dbReference type="InterPro" id="IPR023213">
    <property type="entry name" value="CAT-like_dom_sf"/>
</dbReference>
<dbReference type="Proteomes" id="UP001454036">
    <property type="component" value="Unassembled WGS sequence"/>
</dbReference>
<dbReference type="GO" id="GO:0016746">
    <property type="term" value="F:acyltransferase activity"/>
    <property type="evidence" value="ECO:0007669"/>
    <property type="project" value="UniProtKB-KW"/>
</dbReference>
<evidence type="ECO:0000313" key="4">
    <source>
        <dbReference type="EMBL" id="GAA0140932.1"/>
    </source>
</evidence>
<reference evidence="4 5" key="1">
    <citation type="submission" date="2024-01" db="EMBL/GenBank/DDBJ databases">
        <title>The complete chloroplast genome sequence of Lithospermum erythrorhizon: insights into the phylogenetic relationship among Boraginaceae species and the maternal lineages of purple gromwells.</title>
        <authorList>
            <person name="Okada T."/>
            <person name="Watanabe K."/>
        </authorList>
    </citation>
    <scope>NUCLEOTIDE SEQUENCE [LARGE SCALE GENOMIC DNA]</scope>
</reference>
<evidence type="ECO:0000256" key="2">
    <source>
        <dbReference type="ARBA" id="ARBA00022679"/>
    </source>
</evidence>
<dbReference type="PANTHER" id="PTHR31147:SF1">
    <property type="entry name" value="ACYL TRANSFERASE 4"/>
    <property type="match status" value="1"/>
</dbReference>
<dbReference type="InterPro" id="IPR050898">
    <property type="entry name" value="Plant_acyltransferase"/>
</dbReference>
<dbReference type="Pfam" id="PF02458">
    <property type="entry name" value="Transferase"/>
    <property type="match status" value="1"/>
</dbReference>
<comment type="caution">
    <text evidence="4">The sequence shown here is derived from an EMBL/GenBank/DDBJ whole genome shotgun (WGS) entry which is preliminary data.</text>
</comment>
<name>A0AAV3NNJ8_LITER</name>
<dbReference type="PANTHER" id="PTHR31147">
    <property type="entry name" value="ACYL TRANSFERASE 4"/>
    <property type="match status" value="1"/>
</dbReference>
<dbReference type="EMBL" id="BAABME010000232">
    <property type="protein sequence ID" value="GAA0140932.1"/>
    <property type="molecule type" value="Genomic_DNA"/>
</dbReference>
<evidence type="ECO:0000313" key="5">
    <source>
        <dbReference type="Proteomes" id="UP001454036"/>
    </source>
</evidence>
<gene>
    <name evidence="4" type="ORF">LIER_02191</name>
</gene>